<dbReference type="AlphaFoldDB" id="A0A344LFM6"/>
<name>A0A344LFM6_9PSEU</name>
<accession>A0A344LFM6</accession>
<dbReference type="Proteomes" id="UP000250434">
    <property type="component" value="Chromosome"/>
</dbReference>
<reference evidence="2 3" key="1">
    <citation type="submission" date="2016-04" db="EMBL/GenBank/DDBJ databases">
        <title>Complete genome sequence and analysis of deep-sea sediment isolate, Amycolatopsis sp. WP1.</title>
        <authorList>
            <person name="Wang H."/>
            <person name="Chen S."/>
            <person name="Wu Q."/>
        </authorList>
    </citation>
    <scope>NUCLEOTIDE SEQUENCE [LARGE SCALE GENOMIC DNA]</scope>
    <source>
        <strain evidence="2 3">WP1</strain>
    </source>
</reference>
<dbReference type="KEGG" id="aab:A4R43_34030"/>
<protein>
    <recommendedName>
        <fullName evidence="4">ESX-1 secretion-associated protein</fullName>
    </recommendedName>
</protein>
<organism evidence="2 3">
    <name type="scientific">Amycolatopsis albispora</name>
    <dbReference type="NCBI Taxonomy" id="1804986"/>
    <lineage>
        <taxon>Bacteria</taxon>
        <taxon>Bacillati</taxon>
        <taxon>Actinomycetota</taxon>
        <taxon>Actinomycetes</taxon>
        <taxon>Pseudonocardiales</taxon>
        <taxon>Pseudonocardiaceae</taxon>
        <taxon>Amycolatopsis</taxon>
    </lineage>
</organism>
<dbReference type="RefSeq" id="WP_113695913.1">
    <property type="nucleotide sequence ID" value="NZ_CP015163.1"/>
</dbReference>
<proteinExistence type="predicted"/>
<gene>
    <name evidence="2" type="ORF">A4R43_34030</name>
</gene>
<evidence type="ECO:0000313" key="3">
    <source>
        <dbReference type="Proteomes" id="UP000250434"/>
    </source>
</evidence>
<evidence type="ECO:0008006" key="4">
    <source>
        <dbReference type="Google" id="ProtNLM"/>
    </source>
</evidence>
<dbReference type="OrthoDB" id="3695257at2"/>
<keyword evidence="3" id="KW-1185">Reference proteome</keyword>
<evidence type="ECO:0000256" key="1">
    <source>
        <dbReference type="SAM" id="MobiDB-lite"/>
    </source>
</evidence>
<evidence type="ECO:0000313" key="2">
    <source>
        <dbReference type="EMBL" id="AXB46850.1"/>
    </source>
</evidence>
<dbReference type="EMBL" id="CP015163">
    <property type="protein sequence ID" value="AXB46850.1"/>
    <property type="molecule type" value="Genomic_DNA"/>
</dbReference>
<sequence>MSGFKVDAEVVADYARSVEDAAADLDTAHGALTGQALAGEDFGVLGREVGAADAYARAAAALHTQLATGRDALLSAAEALREVAGQHGGGEEEAVSALKKAVES</sequence>
<feature type="region of interest" description="Disordered" evidence="1">
    <location>
        <begin position="84"/>
        <end position="104"/>
    </location>
</feature>